<gene>
    <name evidence="5" type="ORF">Wenmar_01317</name>
</gene>
<comment type="caution">
    <text evidence="5">The sequence shown here is derived from an EMBL/GenBank/DDBJ whole genome shotgun (WGS) entry which is preliminary data.</text>
</comment>
<dbReference type="SUPFAM" id="SSF51445">
    <property type="entry name" value="(Trans)glycosidases"/>
    <property type="match status" value="1"/>
</dbReference>
<feature type="domain" description="Glycosyl hydrolase family 13 catalytic" evidence="4">
    <location>
        <begin position="13"/>
        <end position="406"/>
    </location>
</feature>
<dbReference type="FunFam" id="3.20.20.80:FF:000064">
    <property type="entry name" value="Oligo-1,6-glucosidase"/>
    <property type="match status" value="1"/>
</dbReference>
<dbReference type="AlphaFoldDB" id="A0A0D0QBU7"/>
<dbReference type="InterPro" id="IPR045857">
    <property type="entry name" value="O16G_dom_2"/>
</dbReference>
<dbReference type="CDD" id="cd11333">
    <property type="entry name" value="AmyAc_SI_OligoGlu_DGase"/>
    <property type="match status" value="1"/>
</dbReference>
<dbReference type="InterPro" id="IPR013780">
    <property type="entry name" value="Glyco_hydro_b"/>
</dbReference>
<evidence type="ECO:0000313" key="6">
    <source>
        <dbReference type="Proteomes" id="UP000035100"/>
    </source>
</evidence>
<accession>A0A0D0QBU7</accession>
<sequence>MSDPWWADKVGYQIYPRSFQDSNGDGIGDLPGILARLDHLSDLGVGFIWLSPVYRSPMADNGYDISDYRDIAPEFGTLDDMDRLIAEGRDRGMRIVMDLVVNHTSDRHAWFEAARGNRAAPTRDFYVWRDPGPDGGPPSDLRSMFGGPAWHWDEGSGQYYLALFTPQQPDLDWTNPAMRAELWDMMNWWKARGIGGFRMDVIDLIGKDVDAGIVADGPTLHDHLQEMHREVLAGSDLLTVGEAWSATTANALSYVGRDRGELQTLFQFAHITAHWHETHGKWKPREFSLPVLKGVLNDWQQALSEDGWNALFWSNHDLPRAVSSFGDEGTWRVRSAKLLGLVLHLMKGTPYIYQGEEIGMTNAGFTTIGQYRDVETLNFYAEQMDQGMSEADFLAGAARNSRDNARTPMQWTAGPNAGFTTGTPWLPPARNFAEINAQADRSQPDGVFDFYRHLVALRREHPVIVHGRYEPCLADHDEVLSYTRTLEGSRLSVIGNVSSREVTLEVPPELAIRGRCLAMTAGEREALDGTVTLAPWEGVAILA</sequence>
<name>A0A0D0QBU7_9RHOB</name>
<dbReference type="SMART" id="SM00642">
    <property type="entry name" value="Aamy"/>
    <property type="match status" value="1"/>
</dbReference>
<dbReference type="PATRIC" id="fig|1123501.6.peg.1401"/>
<dbReference type="GO" id="GO:0004556">
    <property type="term" value="F:alpha-amylase activity"/>
    <property type="evidence" value="ECO:0007669"/>
    <property type="project" value="TreeGrafter"/>
</dbReference>
<evidence type="ECO:0000256" key="2">
    <source>
        <dbReference type="ARBA" id="ARBA00022801"/>
    </source>
</evidence>
<dbReference type="GO" id="GO:0004574">
    <property type="term" value="F:oligo-1,6-glucosidase activity"/>
    <property type="evidence" value="ECO:0007669"/>
    <property type="project" value="UniProtKB-EC"/>
</dbReference>
<keyword evidence="6" id="KW-1185">Reference proteome</keyword>
<dbReference type="Gene3D" id="2.60.40.1180">
    <property type="entry name" value="Golgi alpha-mannosidase II"/>
    <property type="match status" value="1"/>
</dbReference>
<evidence type="ECO:0000313" key="5">
    <source>
        <dbReference type="EMBL" id="KIQ69747.1"/>
    </source>
</evidence>
<dbReference type="InterPro" id="IPR006047">
    <property type="entry name" value="GH13_cat_dom"/>
</dbReference>
<dbReference type="Gene3D" id="3.90.400.10">
    <property type="entry name" value="Oligo-1,6-glucosidase, Domain 2"/>
    <property type="match status" value="1"/>
</dbReference>
<comment type="similarity">
    <text evidence="1">Belongs to the glycosyl hydrolase 13 family.</text>
</comment>
<dbReference type="RefSeq" id="WP_018301322.1">
    <property type="nucleotide sequence ID" value="NZ_KB902276.1"/>
</dbReference>
<evidence type="ECO:0000256" key="1">
    <source>
        <dbReference type="ARBA" id="ARBA00008061"/>
    </source>
</evidence>
<dbReference type="Proteomes" id="UP000035100">
    <property type="component" value="Unassembled WGS sequence"/>
</dbReference>
<protein>
    <submittedName>
        <fullName evidence="5">Glycosidase</fullName>
        <ecNumber evidence="5">3.2.1.10</ecNumber>
    </submittedName>
</protein>
<evidence type="ECO:0000259" key="4">
    <source>
        <dbReference type="SMART" id="SM00642"/>
    </source>
</evidence>
<dbReference type="OrthoDB" id="9805159at2"/>
<dbReference type="EMBL" id="AONG01000008">
    <property type="protein sequence ID" value="KIQ69747.1"/>
    <property type="molecule type" value="Genomic_DNA"/>
</dbReference>
<reference evidence="5 6" key="1">
    <citation type="submission" date="2013-01" db="EMBL/GenBank/DDBJ databases">
        <authorList>
            <person name="Fiebig A."/>
            <person name="Goeker M."/>
            <person name="Klenk H.-P.P."/>
        </authorList>
    </citation>
    <scope>NUCLEOTIDE SEQUENCE [LARGE SCALE GENOMIC DNA]</scope>
    <source>
        <strain evidence="5 6">DSM 24838</strain>
    </source>
</reference>
<evidence type="ECO:0000256" key="3">
    <source>
        <dbReference type="ARBA" id="ARBA00023295"/>
    </source>
</evidence>
<dbReference type="NCBIfam" id="NF008183">
    <property type="entry name" value="PRK10933.1"/>
    <property type="match status" value="1"/>
</dbReference>
<dbReference type="GO" id="GO:0009313">
    <property type="term" value="P:oligosaccharide catabolic process"/>
    <property type="evidence" value="ECO:0007669"/>
    <property type="project" value="TreeGrafter"/>
</dbReference>
<keyword evidence="2 5" id="KW-0378">Hydrolase</keyword>
<dbReference type="STRING" id="1123501.Wenmar_01317"/>
<dbReference type="EC" id="3.2.1.10" evidence="5"/>
<dbReference type="PANTHER" id="PTHR10357:SF179">
    <property type="entry name" value="NEUTRAL AND BASIC AMINO ACID TRANSPORT PROTEIN RBAT"/>
    <property type="match status" value="1"/>
</dbReference>
<dbReference type="Pfam" id="PF00128">
    <property type="entry name" value="Alpha-amylase"/>
    <property type="match status" value="1"/>
</dbReference>
<dbReference type="InterPro" id="IPR017853">
    <property type="entry name" value="GH"/>
</dbReference>
<dbReference type="FunFam" id="3.90.400.10:FF:000002">
    <property type="entry name" value="Sucrose isomerase"/>
    <property type="match status" value="1"/>
</dbReference>
<dbReference type="PANTHER" id="PTHR10357">
    <property type="entry name" value="ALPHA-AMYLASE FAMILY MEMBER"/>
    <property type="match status" value="1"/>
</dbReference>
<dbReference type="Gene3D" id="3.20.20.80">
    <property type="entry name" value="Glycosidases"/>
    <property type="match status" value="1"/>
</dbReference>
<dbReference type="eggNOG" id="COG0366">
    <property type="taxonomic scope" value="Bacteria"/>
</dbReference>
<organism evidence="5 6">
    <name type="scientific">Wenxinia marina DSM 24838</name>
    <dbReference type="NCBI Taxonomy" id="1123501"/>
    <lineage>
        <taxon>Bacteria</taxon>
        <taxon>Pseudomonadati</taxon>
        <taxon>Pseudomonadota</taxon>
        <taxon>Alphaproteobacteria</taxon>
        <taxon>Rhodobacterales</taxon>
        <taxon>Roseobacteraceae</taxon>
        <taxon>Wenxinia</taxon>
    </lineage>
</organism>
<dbReference type="SUPFAM" id="SSF51011">
    <property type="entry name" value="Glycosyl hydrolase domain"/>
    <property type="match status" value="1"/>
</dbReference>
<proteinExistence type="inferred from homology"/>
<keyword evidence="3 5" id="KW-0326">Glycosidase</keyword>